<evidence type="ECO:0000313" key="2">
    <source>
        <dbReference type="Proteomes" id="UP000576082"/>
    </source>
</evidence>
<proteinExistence type="predicted"/>
<dbReference type="Proteomes" id="UP000576082">
    <property type="component" value="Unassembled WGS sequence"/>
</dbReference>
<dbReference type="PANTHER" id="PTHR41317:SF1">
    <property type="entry name" value="PD-(D_E)XK NUCLEASE FAMILY TRANSPOSASE"/>
    <property type="match status" value="1"/>
</dbReference>
<dbReference type="AlphaFoldDB" id="A0A7X9RUX6"/>
<accession>A0A7X9RUX6</accession>
<dbReference type="PANTHER" id="PTHR41317">
    <property type="entry name" value="PD-(D_E)XK NUCLEASE FAMILY TRANSPOSASE"/>
    <property type="match status" value="1"/>
</dbReference>
<reference evidence="1 2" key="1">
    <citation type="submission" date="2020-04" db="EMBL/GenBank/DDBJ databases">
        <title>Flammeovirga sp. SR4, a novel species isolated from seawater.</title>
        <authorList>
            <person name="Wang X."/>
        </authorList>
    </citation>
    <scope>NUCLEOTIDE SEQUENCE [LARGE SCALE GENOMIC DNA]</scope>
    <source>
        <strain evidence="1 2">ATCC 23126</strain>
    </source>
</reference>
<dbReference type="InterPro" id="IPR010106">
    <property type="entry name" value="RpnA"/>
</dbReference>
<organism evidence="1 2">
    <name type="scientific">Flammeovirga aprica JL-4</name>
    <dbReference type="NCBI Taxonomy" id="694437"/>
    <lineage>
        <taxon>Bacteria</taxon>
        <taxon>Pseudomonadati</taxon>
        <taxon>Bacteroidota</taxon>
        <taxon>Cytophagia</taxon>
        <taxon>Cytophagales</taxon>
        <taxon>Flammeovirgaceae</taxon>
        <taxon>Flammeovirga</taxon>
    </lineage>
</organism>
<dbReference type="NCBIfam" id="TIGR01784">
    <property type="entry name" value="T_den_put_tspse"/>
    <property type="match status" value="1"/>
</dbReference>
<comment type="caution">
    <text evidence="1">The sequence shown here is derived from an EMBL/GenBank/DDBJ whole genome shotgun (WGS) entry which is preliminary data.</text>
</comment>
<dbReference type="RefSeq" id="WP_169657456.1">
    <property type="nucleotide sequence ID" value="NZ_JABANE010000036.1"/>
</dbReference>
<sequence>MCTSRYINPFTDFGFKKIFGEEANKDILIDFLNSVLPAEDQIYDLTYKSTEHLPKNDTDRKAIYDLYCENDQGEKFIVELQRAEQTHFKDRTIYYSSFPIQEQAKRGKGWDYELKAVYVISIMDFIFDETDEDFHHIVQLKNQKNKVFYDKLKFVYLELPKFRKLEKDLKTNFDKWLYLLNNITTFEQMPSVLKEHIFRKVLKLAEYTALPKADQELYDEDLKRFRDYVNTLDTREEKGRRKGREEGIEIGEKKNAIENAKNFLQMGLSIEQVAKGTGLTIAEVEELVKK</sequence>
<dbReference type="Pfam" id="PF12784">
    <property type="entry name" value="PDDEXK_2"/>
    <property type="match status" value="1"/>
</dbReference>
<protein>
    <submittedName>
        <fullName evidence="1">Rpn family recombination-promoting nuclease/putative transposase</fullName>
    </submittedName>
</protein>
<keyword evidence="2" id="KW-1185">Reference proteome</keyword>
<gene>
    <name evidence="1" type="ORF">HHU12_14440</name>
</gene>
<name>A0A7X9RUX6_9BACT</name>
<evidence type="ECO:0000313" key="1">
    <source>
        <dbReference type="EMBL" id="NME69171.1"/>
    </source>
</evidence>
<dbReference type="EMBL" id="JABANE010000036">
    <property type="protein sequence ID" value="NME69171.1"/>
    <property type="molecule type" value="Genomic_DNA"/>
</dbReference>